<dbReference type="Proteomes" id="UP000241769">
    <property type="component" value="Unassembled WGS sequence"/>
</dbReference>
<reference evidence="1 2" key="1">
    <citation type="journal article" date="2018" name="Genome Biol. Evol.">
        <title>Multiple Roots of Fruiting Body Formation in Amoebozoa.</title>
        <authorList>
            <person name="Hillmann F."/>
            <person name="Forbes G."/>
            <person name="Novohradska S."/>
            <person name="Ferling I."/>
            <person name="Riege K."/>
            <person name="Groth M."/>
            <person name="Westermann M."/>
            <person name="Marz M."/>
            <person name="Spaller T."/>
            <person name="Winckler T."/>
            <person name="Schaap P."/>
            <person name="Glockner G."/>
        </authorList>
    </citation>
    <scope>NUCLEOTIDE SEQUENCE [LARGE SCALE GENOMIC DNA]</scope>
    <source>
        <strain evidence="1 2">Jena</strain>
    </source>
</reference>
<evidence type="ECO:0000313" key="1">
    <source>
        <dbReference type="EMBL" id="PRP73495.1"/>
    </source>
</evidence>
<comment type="caution">
    <text evidence="1">The sequence shown here is derived from an EMBL/GenBank/DDBJ whole genome shotgun (WGS) entry which is preliminary data.</text>
</comment>
<keyword evidence="2" id="KW-1185">Reference proteome</keyword>
<organism evidence="1 2">
    <name type="scientific">Planoprotostelium fungivorum</name>
    <dbReference type="NCBI Taxonomy" id="1890364"/>
    <lineage>
        <taxon>Eukaryota</taxon>
        <taxon>Amoebozoa</taxon>
        <taxon>Evosea</taxon>
        <taxon>Variosea</taxon>
        <taxon>Cavosteliida</taxon>
        <taxon>Cavosteliaceae</taxon>
        <taxon>Planoprotostelium</taxon>
    </lineage>
</organism>
<proteinExistence type="predicted"/>
<gene>
    <name evidence="1" type="ORF">PROFUN_02504</name>
</gene>
<dbReference type="EMBL" id="MDYQ01000599">
    <property type="protein sequence ID" value="PRP73495.1"/>
    <property type="molecule type" value="Genomic_DNA"/>
</dbReference>
<name>A0A2P6MP88_9EUKA</name>
<sequence>MDLRGLPSESVIAPHVHVDVEMMRCAVDNLQPGQIADNYTEFCDGLRLKSEREPALTASVHADSPSFICSTTLVIVIATKAFKHRKSLYVDHRGGTNRAWDIGYYVLNVDAINSAETLES</sequence>
<dbReference type="AlphaFoldDB" id="A0A2P6MP88"/>
<dbReference type="InParanoid" id="A0A2P6MP88"/>
<evidence type="ECO:0000313" key="2">
    <source>
        <dbReference type="Proteomes" id="UP000241769"/>
    </source>
</evidence>
<protein>
    <submittedName>
        <fullName evidence="1">Uncharacterized protein</fullName>
    </submittedName>
</protein>
<accession>A0A2P6MP88</accession>